<proteinExistence type="predicted"/>
<reference evidence="1" key="1">
    <citation type="submission" date="2023-04" db="EMBL/GenBank/DDBJ databases">
        <title>Draft Genome sequencing of Naganishia species isolated from polar environments using Oxford Nanopore Technology.</title>
        <authorList>
            <person name="Leo P."/>
            <person name="Venkateswaran K."/>
        </authorList>
    </citation>
    <scope>NUCLEOTIDE SEQUENCE</scope>
    <source>
        <strain evidence="1">MNA-CCFEE 5423</strain>
    </source>
</reference>
<evidence type="ECO:0000313" key="1">
    <source>
        <dbReference type="EMBL" id="KAJ9106134.1"/>
    </source>
</evidence>
<name>A0ACC2W328_9TREE</name>
<keyword evidence="2" id="KW-1185">Reference proteome</keyword>
<comment type="caution">
    <text evidence="1">The sequence shown here is derived from an EMBL/GenBank/DDBJ whole genome shotgun (WGS) entry which is preliminary data.</text>
</comment>
<dbReference type="EMBL" id="JASBWT010000003">
    <property type="protein sequence ID" value="KAJ9106134.1"/>
    <property type="molecule type" value="Genomic_DNA"/>
</dbReference>
<accession>A0ACC2W328</accession>
<protein>
    <submittedName>
        <fullName evidence="1">Uncharacterized protein</fullName>
    </submittedName>
</protein>
<evidence type="ECO:0000313" key="2">
    <source>
        <dbReference type="Proteomes" id="UP001227268"/>
    </source>
</evidence>
<sequence length="1219" mass="136811">MFGAWRSYFQYGAPLAMMLTGKTPSDSLANVTATAIATPVNSAKQTLSWWQLLYSHLTANETIASEKPFGEPALANTTLTMQILATLNPTNYVPSRRMTKIIWKNFTASDLPDRIFKGQILTVAIVISLLAVFLLREWIFQNAGPGPTQEVENEVAPRPEEFQLQMRAKWRQRRLRNVDRGESVDVVFNLDHGRHPVNVQAGHLQPRPALDPQQHDLLRADVMELLVAPQAMPDATEEEQWVDEEDWVNDAASAGHLSDSGLRDGVEYPKVDEDGQISQSAERDQQADGVIEEAPRPSLLQQLHQQHREHADPNMSFEEFLAHSRSDITDPSGSVGRKPLQPSKPAESLTSARSSERAHTGASLVSPGDRSPAGSRGETAYLQESIQDDYHRYFTEPAGMEDEQVELLHGHRPAVENDHPRHLGAVRDEERRRRAIDRNPHPRRPRHVLNDADIMVAAVDGDEEVEMGPEPDLDDEEADEGGLMIDGDIDGILEAIGMRGPPAALFQNADIGFFGRVLRLPIMITRLITDPVIDGLVALGKICLRQLPSWISFGGSDNAALNSAVTEIAEELAEASTRSYWNGMISAVGQWSSQMIEKLENTSSGGLLRSLGVFFGGIGRTYRVFSSRITAFALRDTAASRAAAIALGVFDIDLAFYLIAALGEQYLGSFGKTVAEHVDRSNVIVKVREILDKKTSVQIYKLLVSATMYMSVMAIPLGGILSLLKYSGLPILPLRWSFRDSLTIAPVDILILILGFPESVRQLRWQDSFKVVTRFCFKFLSETLRLSSYFRGIQIPEEERAGRVETKLLYLHRRCSNLVSKLTNREINDEFYEGTYMRVPYADQVILLKPRKNVFIPVNDYGIPKTDKDKVLWLMQDRAAIKGHRDPRKDYCMVYLPPFYRTRFWAFGLFLWAFISWTIVFALLVPILVGRIATHHFIGREVHDGMNLIAGFYICQFASRLGKRTGKRVASIGRRYLDTPRYRNPFSWKRYLIKEGDIILRFGRHACAIFVLFVVSPILLGLCLELYITAPINYGKSDMTPVFHVAEAWSTGCVLMAFCLIEHPIRVQVLQVFTPFFFEQNDLPGDGAEAHNDAQARVLAEALRPENVHHILTPALKYLLLGSLAPTVLAAVLALALGLNSRQSAIVYRFIHPFLLYAVIIRQVVIEARRKAQQWSVSALESEYLVEQRVINFEDAEAGGGRDVKVFDPQLHAADIHHE</sequence>
<gene>
    <name evidence="1" type="ORF">QFC21_001276</name>
</gene>
<organism evidence="1 2">
    <name type="scientific">Naganishia friedmannii</name>
    <dbReference type="NCBI Taxonomy" id="89922"/>
    <lineage>
        <taxon>Eukaryota</taxon>
        <taxon>Fungi</taxon>
        <taxon>Dikarya</taxon>
        <taxon>Basidiomycota</taxon>
        <taxon>Agaricomycotina</taxon>
        <taxon>Tremellomycetes</taxon>
        <taxon>Filobasidiales</taxon>
        <taxon>Filobasidiaceae</taxon>
        <taxon>Naganishia</taxon>
    </lineage>
</organism>
<dbReference type="Proteomes" id="UP001227268">
    <property type="component" value="Unassembled WGS sequence"/>
</dbReference>